<dbReference type="PROSITE" id="PS00737">
    <property type="entry name" value="THIOLASE_2"/>
    <property type="match status" value="1"/>
</dbReference>
<evidence type="ECO:0000256" key="9">
    <source>
        <dbReference type="ARBA" id="ARBA00023315"/>
    </source>
</evidence>
<dbReference type="PATRIC" id="fig|520709.3.peg.2493"/>
<reference evidence="16 17" key="2">
    <citation type="journal article" date="2015" name="Int. J. Syst. Evol. Microbiol.">
        <title>Acinetobacter seifertii sp. nov., a member of the Acinetobacter calcoaceticus-Acinetobacter baumannii complex isolated from human clinical specimens.</title>
        <authorList>
            <person name="Nemec A."/>
            <person name="Krizova L."/>
            <person name="Maixnerova M."/>
            <person name="Sedo O."/>
            <person name="Brisse S."/>
            <person name="Higgins P.G."/>
        </authorList>
    </citation>
    <scope>NUCLEOTIDE SEQUENCE [LARGE SCALE GENOMIC DNA]</scope>
    <source>
        <strain evidence="16 17">NIPH 973</strain>
    </source>
</reference>
<feature type="active site" description="Proton acceptor" evidence="12">
    <location>
        <position position="357"/>
    </location>
</feature>
<dbReference type="InterPro" id="IPR016039">
    <property type="entry name" value="Thiolase-like"/>
</dbReference>
<dbReference type="InterPro" id="IPR020617">
    <property type="entry name" value="Thiolase_C"/>
</dbReference>
<dbReference type="InterPro" id="IPR020613">
    <property type="entry name" value="Thiolase_CS"/>
</dbReference>
<dbReference type="GO" id="GO:0033812">
    <property type="term" value="F:3-oxoadipyl-CoA thiolase activity"/>
    <property type="evidence" value="ECO:0007669"/>
    <property type="project" value="UniProtKB-EC"/>
</dbReference>
<evidence type="ECO:0000256" key="8">
    <source>
        <dbReference type="ARBA" id="ARBA00022797"/>
    </source>
</evidence>
<evidence type="ECO:0000256" key="2">
    <source>
        <dbReference type="ARBA" id="ARBA00005071"/>
    </source>
</evidence>
<evidence type="ECO:0000256" key="10">
    <source>
        <dbReference type="ARBA" id="ARBA00041222"/>
    </source>
</evidence>
<evidence type="ECO:0000256" key="1">
    <source>
        <dbReference type="ARBA" id="ARBA00003720"/>
    </source>
</evidence>
<keyword evidence="7 13" id="KW-0808">Transferase</keyword>
<dbReference type="AlphaFoldDB" id="N8QSF8"/>
<name>N8QSF8_9GAMM</name>
<dbReference type="NCBIfam" id="NF006551">
    <property type="entry name" value="PRK09050.1"/>
    <property type="match status" value="1"/>
</dbReference>
<dbReference type="PANTHER" id="PTHR18919">
    <property type="entry name" value="ACETYL-COA C-ACYLTRANSFERASE"/>
    <property type="match status" value="1"/>
</dbReference>
<dbReference type="GO" id="GO:0019619">
    <property type="term" value="P:3,4-dihydroxybenzoate catabolic process"/>
    <property type="evidence" value="ECO:0007669"/>
    <property type="project" value="InterPro"/>
</dbReference>
<comment type="similarity">
    <text evidence="3 13">Belongs to the thiolase-like superfamily. Thiolase family.</text>
</comment>
<evidence type="ECO:0000256" key="5">
    <source>
        <dbReference type="ARBA" id="ARBA00016181"/>
    </source>
</evidence>
<dbReference type="HOGENOM" id="CLU_031026_2_2_6"/>
<dbReference type="InterPro" id="IPR012793">
    <property type="entry name" value="PcaF"/>
</dbReference>
<feature type="active site" description="Acyl-thioester intermediate" evidence="12">
    <location>
        <position position="90"/>
    </location>
</feature>
<dbReference type="Pfam" id="PF02803">
    <property type="entry name" value="Thiolase_C"/>
    <property type="match status" value="1"/>
</dbReference>
<organism evidence="16 17">
    <name type="scientific">Acinetobacter seifertii</name>
    <dbReference type="NCBI Taxonomy" id="1530123"/>
    <lineage>
        <taxon>Bacteria</taxon>
        <taxon>Pseudomonadati</taxon>
        <taxon>Pseudomonadota</taxon>
        <taxon>Gammaproteobacteria</taxon>
        <taxon>Moraxellales</taxon>
        <taxon>Moraxellaceae</taxon>
        <taxon>Acinetobacter</taxon>
        <taxon>Acinetobacter calcoaceticus/baumannii complex</taxon>
    </lineage>
</organism>
<evidence type="ECO:0000256" key="4">
    <source>
        <dbReference type="ARBA" id="ARBA00012233"/>
    </source>
</evidence>
<dbReference type="SUPFAM" id="SSF53901">
    <property type="entry name" value="Thiolase-like"/>
    <property type="match status" value="2"/>
</dbReference>
<dbReference type="RefSeq" id="WP_004701424.1">
    <property type="nucleotide sequence ID" value="NZ_CP059550.1"/>
</dbReference>
<dbReference type="InterPro" id="IPR020615">
    <property type="entry name" value="Thiolase_acyl_enz_int_AS"/>
</dbReference>
<accession>N8QSF8</accession>
<gene>
    <name evidence="16" type="ORF">F985_02553</name>
</gene>
<sequence>MKNAYIIDAIRTPFGRYAGGLAPVRADDLGAVPIKALIQRNPNVDWEQVDDVIYGCANQAGEDNRNVGRMSALLAGLPYQVPATTINRLCGSSLDAIAIAARAIKAGEANLVIAGGVESMSRAPYVMGKSDSAFGRSQKIEDTTMGWRFINPKLKELYGVDTMPQTAENVAEQFNVNRADQDQFALVSQQRTASAQAKGFFSKEIVAVEIPQRKGDAVVIDTDEHPRASTTLEALSKLKPVVKVDGTVTAGNASGINDGAAALLIASDEAVQAYNLKPRAKIIASTAVGVEPRIMGFAPAPAIKKLLKQANLTLDQMDVIELNEAFAAQALAVTRDLGLPDDSDKVNPNGGAIALGHPLGASGARLVTTALNQLEQTGGRYALCSMCIGVGQGIALIIERVEAL</sequence>
<feature type="domain" description="Thiolase N-terminal" evidence="14">
    <location>
        <begin position="5"/>
        <end position="268"/>
    </location>
</feature>
<dbReference type="InterPro" id="IPR002155">
    <property type="entry name" value="Thiolase"/>
</dbReference>
<dbReference type="FunFam" id="3.40.47.10:FF:000010">
    <property type="entry name" value="Acetyl-CoA acetyltransferase (Thiolase)"/>
    <property type="match status" value="1"/>
</dbReference>
<dbReference type="CDD" id="cd00751">
    <property type="entry name" value="thiolase"/>
    <property type="match status" value="1"/>
</dbReference>
<dbReference type="InterPro" id="IPR020610">
    <property type="entry name" value="Thiolase_AS"/>
</dbReference>
<dbReference type="Proteomes" id="UP000013065">
    <property type="component" value="Unassembled WGS sequence"/>
</dbReference>
<keyword evidence="6" id="KW-0963">Cytoplasm</keyword>
<dbReference type="OrthoDB" id="9764638at2"/>
<evidence type="ECO:0000313" key="17">
    <source>
        <dbReference type="Proteomes" id="UP000013065"/>
    </source>
</evidence>
<comment type="pathway">
    <text evidence="2">Aromatic compound metabolism; beta-ketoadipate pathway; acetyl-CoA and succinyl-CoA from 3-oxoadipate: step 2/2.</text>
</comment>
<dbReference type="Pfam" id="PF00108">
    <property type="entry name" value="Thiolase_N"/>
    <property type="match status" value="1"/>
</dbReference>
<evidence type="ECO:0000256" key="6">
    <source>
        <dbReference type="ARBA" id="ARBA00022490"/>
    </source>
</evidence>
<evidence type="ECO:0000256" key="13">
    <source>
        <dbReference type="RuleBase" id="RU003557"/>
    </source>
</evidence>
<evidence type="ECO:0000259" key="15">
    <source>
        <dbReference type="Pfam" id="PF02803"/>
    </source>
</evidence>
<evidence type="ECO:0000256" key="3">
    <source>
        <dbReference type="ARBA" id="ARBA00010982"/>
    </source>
</evidence>
<dbReference type="PANTHER" id="PTHR18919:SF107">
    <property type="entry name" value="ACETYL-COA ACETYLTRANSFERASE, CYTOSOLIC"/>
    <property type="match status" value="1"/>
</dbReference>
<evidence type="ECO:0000256" key="7">
    <source>
        <dbReference type="ARBA" id="ARBA00022679"/>
    </source>
</evidence>
<dbReference type="NCBIfam" id="TIGR02430">
    <property type="entry name" value="pcaF"/>
    <property type="match status" value="1"/>
</dbReference>
<dbReference type="InterPro" id="IPR020616">
    <property type="entry name" value="Thiolase_N"/>
</dbReference>
<dbReference type="EMBL" id="APOO01000022">
    <property type="protein sequence ID" value="ENU41666.1"/>
    <property type="molecule type" value="Genomic_DNA"/>
</dbReference>
<dbReference type="PIRSF" id="PIRSF000429">
    <property type="entry name" value="Ac-CoA_Ac_transf"/>
    <property type="match status" value="1"/>
</dbReference>
<keyword evidence="8" id="KW-0058">Aromatic hydrocarbons catabolism</keyword>
<reference evidence="17" key="1">
    <citation type="submission" date="2013-02" db="EMBL/GenBank/DDBJ databases">
        <title>The Genome Sequence of Acinetobacter sp. NIPH 973.</title>
        <authorList>
            <consortium name="The Broad Institute Genome Sequencing Platform"/>
            <consortium name="The Broad Institute Genome Sequencing Center for Infectious Disease"/>
            <person name="Cerqueira G."/>
            <person name="Feldgarden M."/>
            <person name="Courvalin P."/>
            <person name="Perichon B."/>
            <person name="Grillot-Courvalin C."/>
            <person name="Clermont D."/>
            <person name="Rocha E."/>
            <person name="Yoon E.-J."/>
            <person name="Nemec A."/>
            <person name="Walker B."/>
            <person name="Young S.K."/>
            <person name="Zeng Q."/>
            <person name="Gargeya S."/>
            <person name="Fitzgerald M."/>
            <person name="Haas B."/>
            <person name="Abouelleil A."/>
            <person name="Alvarado L."/>
            <person name="Arachchi H.M."/>
            <person name="Berlin A.M."/>
            <person name="Chapman S.B."/>
            <person name="Dewar J."/>
            <person name="Goldberg J."/>
            <person name="Griggs A."/>
            <person name="Gujja S."/>
            <person name="Hansen M."/>
            <person name="Howarth C."/>
            <person name="Imamovic A."/>
            <person name="Larimer J."/>
            <person name="McCowan C."/>
            <person name="Murphy C."/>
            <person name="Neiman D."/>
            <person name="Pearson M."/>
            <person name="Priest M."/>
            <person name="Roberts A."/>
            <person name="Saif S."/>
            <person name="Shea T."/>
            <person name="Sisk P."/>
            <person name="Sykes S."/>
            <person name="Wortman J."/>
            <person name="Nusbaum C."/>
            <person name="Birren B."/>
        </authorList>
    </citation>
    <scope>NUCLEOTIDE SEQUENCE [LARGE SCALE GENOMIC DNA]</scope>
    <source>
        <strain evidence="17">NIPH 973</strain>
    </source>
</reference>
<keyword evidence="9 13" id="KW-0012">Acyltransferase</keyword>
<protein>
    <recommendedName>
        <fullName evidence="5">Beta-ketoadipyl-CoA thiolase</fullName>
        <ecNumber evidence="4">2.3.1.174</ecNumber>
    </recommendedName>
    <alternativeName>
        <fullName evidence="10">3-oxoadipyl-CoA thiolase</fullName>
    </alternativeName>
</protein>
<feature type="domain" description="Thiolase C-terminal" evidence="15">
    <location>
        <begin position="276"/>
        <end position="400"/>
    </location>
</feature>
<dbReference type="Gene3D" id="3.40.47.10">
    <property type="match status" value="1"/>
</dbReference>
<evidence type="ECO:0000256" key="12">
    <source>
        <dbReference type="PIRSR" id="PIRSR000429-1"/>
    </source>
</evidence>
<comment type="caution">
    <text evidence="16">The sequence shown here is derived from an EMBL/GenBank/DDBJ whole genome shotgun (WGS) entry which is preliminary data.</text>
</comment>
<feature type="active site" description="Proton acceptor" evidence="12">
    <location>
        <position position="387"/>
    </location>
</feature>
<evidence type="ECO:0000313" key="16">
    <source>
        <dbReference type="EMBL" id="ENU41666.1"/>
    </source>
</evidence>
<dbReference type="NCBIfam" id="TIGR01930">
    <property type="entry name" value="AcCoA-C-Actrans"/>
    <property type="match status" value="1"/>
</dbReference>
<comment type="catalytic activity">
    <reaction evidence="11">
        <text>succinyl-CoA + acetyl-CoA = 3-oxoadipyl-CoA + CoA</text>
        <dbReference type="Rhea" id="RHEA:19481"/>
        <dbReference type="ChEBI" id="CHEBI:57287"/>
        <dbReference type="ChEBI" id="CHEBI:57288"/>
        <dbReference type="ChEBI" id="CHEBI:57292"/>
        <dbReference type="ChEBI" id="CHEBI:57348"/>
        <dbReference type="EC" id="2.3.1.174"/>
    </reaction>
</comment>
<proteinExistence type="inferred from homology"/>
<dbReference type="PROSITE" id="PS00098">
    <property type="entry name" value="THIOLASE_1"/>
    <property type="match status" value="1"/>
</dbReference>
<evidence type="ECO:0000256" key="11">
    <source>
        <dbReference type="ARBA" id="ARBA00048527"/>
    </source>
</evidence>
<comment type="function">
    <text evidence="1">Catalyzes thiolytic cleavage of beta-ketoadipyl-CoA to succinyl-CoA and acetyl-CoA.</text>
</comment>
<dbReference type="EC" id="2.3.1.174" evidence="4"/>
<evidence type="ECO:0000259" key="14">
    <source>
        <dbReference type="Pfam" id="PF00108"/>
    </source>
</evidence>
<dbReference type="PROSITE" id="PS00099">
    <property type="entry name" value="THIOLASE_3"/>
    <property type="match status" value="1"/>
</dbReference>